<dbReference type="Gramene" id="rna33718">
    <property type="protein sequence ID" value="RHN58109.1"/>
    <property type="gene ID" value="gene33718"/>
</dbReference>
<protein>
    <submittedName>
        <fullName evidence="1">Putative pentatricopeptide</fullName>
    </submittedName>
</protein>
<dbReference type="AlphaFoldDB" id="A0A396HXT2"/>
<dbReference type="Proteomes" id="UP000265566">
    <property type="component" value="Chromosome 5"/>
</dbReference>
<evidence type="ECO:0000313" key="2">
    <source>
        <dbReference type="Proteomes" id="UP000265566"/>
    </source>
</evidence>
<evidence type="ECO:0000313" key="1">
    <source>
        <dbReference type="EMBL" id="RHN58109.1"/>
    </source>
</evidence>
<name>A0A396HXT2_MEDTR</name>
<comment type="caution">
    <text evidence="1">The sequence shown here is derived from an EMBL/GenBank/DDBJ whole genome shotgun (WGS) entry which is preliminary data.</text>
</comment>
<gene>
    <name evidence="1" type="ORF">MtrunA17_Chr5g0447561</name>
</gene>
<organism evidence="1 2">
    <name type="scientific">Medicago truncatula</name>
    <name type="common">Barrel medic</name>
    <name type="synonym">Medicago tribuloides</name>
    <dbReference type="NCBI Taxonomy" id="3880"/>
    <lineage>
        <taxon>Eukaryota</taxon>
        <taxon>Viridiplantae</taxon>
        <taxon>Streptophyta</taxon>
        <taxon>Embryophyta</taxon>
        <taxon>Tracheophyta</taxon>
        <taxon>Spermatophyta</taxon>
        <taxon>Magnoliopsida</taxon>
        <taxon>eudicotyledons</taxon>
        <taxon>Gunneridae</taxon>
        <taxon>Pentapetalae</taxon>
        <taxon>rosids</taxon>
        <taxon>fabids</taxon>
        <taxon>Fabales</taxon>
        <taxon>Fabaceae</taxon>
        <taxon>Papilionoideae</taxon>
        <taxon>50 kb inversion clade</taxon>
        <taxon>NPAAA clade</taxon>
        <taxon>Hologalegina</taxon>
        <taxon>IRL clade</taxon>
        <taxon>Trifolieae</taxon>
        <taxon>Medicago</taxon>
    </lineage>
</organism>
<sequence>MRLLITMTTMVQCSSFHFPIKTQHQNPHQLHAHYLKSNLLHNPHYSSHLLPLYITHTKNLSHIHTFFNSIPHPTLLHSNLIITSYIDHNRSNDALLLFRQMLTNNILPLLRVVRVYTPKAKENRFMGLFLISSQ</sequence>
<reference evidence="2" key="1">
    <citation type="journal article" date="2018" name="Nat. Plants">
        <title>Whole-genome landscape of Medicago truncatula symbiotic genes.</title>
        <authorList>
            <person name="Pecrix Y."/>
            <person name="Staton S.E."/>
            <person name="Sallet E."/>
            <person name="Lelandais-Briere C."/>
            <person name="Moreau S."/>
            <person name="Carrere S."/>
            <person name="Blein T."/>
            <person name="Jardinaud M.F."/>
            <person name="Latrasse D."/>
            <person name="Zouine M."/>
            <person name="Zahm M."/>
            <person name="Kreplak J."/>
            <person name="Mayjonade B."/>
            <person name="Satge C."/>
            <person name="Perez M."/>
            <person name="Cauet S."/>
            <person name="Marande W."/>
            <person name="Chantry-Darmon C."/>
            <person name="Lopez-Roques C."/>
            <person name="Bouchez O."/>
            <person name="Berard A."/>
            <person name="Debelle F."/>
            <person name="Munos S."/>
            <person name="Bendahmane A."/>
            <person name="Berges H."/>
            <person name="Niebel A."/>
            <person name="Buitink J."/>
            <person name="Frugier F."/>
            <person name="Benhamed M."/>
            <person name="Crespi M."/>
            <person name="Gouzy J."/>
            <person name="Gamas P."/>
        </authorList>
    </citation>
    <scope>NUCLEOTIDE SEQUENCE [LARGE SCALE GENOMIC DNA]</scope>
    <source>
        <strain evidence="2">cv. Jemalong A17</strain>
    </source>
</reference>
<proteinExistence type="predicted"/>
<dbReference type="EMBL" id="PSQE01000005">
    <property type="protein sequence ID" value="RHN58109.1"/>
    <property type="molecule type" value="Genomic_DNA"/>
</dbReference>
<accession>A0A396HXT2</accession>